<dbReference type="Proteomes" id="UP000015453">
    <property type="component" value="Unassembled WGS sequence"/>
</dbReference>
<feature type="compositionally biased region" description="Polar residues" evidence="1">
    <location>
        <begin position="62"/>
        <end position="75"/>
    </location>
</feature>
<feature type="region of interest" description="Disordered" evidence="1">
    <location>
        <begin position="1"/>
        <end position="30"/>
    </location>
</feature>
<dbReference type="PANTHER" id="PTHR46159">
    <property type="entry name" value="PROTEIN TESMIN/TSO1-LIKE CXC 2"/>
    <property type="match status" value="1"/>
</dbReference>
<gene>
    <name evidence="2" type="ORF">M569_02894</name>
</gene>
<proteinExistence type="predicted"/>
<feature type="non-terminal residue" evidence="2">
    <location>
        <position position="1"/>
    </location>
</feature>
<evidence type="ECO:0000313" key="3">
    <source>
        <dbReference type="Proteomes" id="UP000015453"/>
    </source>
</evidence>
<feature type="region of interest" description="Disordered" evidence="1">
    <location>
        <begin position="61"/>
        <end position="109"/>
    </location>
</feature>
<reference evidence="2 3" key="1">
    <citation type="journal article" date="2013" name="BMC Genomics">
        <title>The miniature genome of a carnivorous plant Genlisea aurea contains a low number of genes and short non-coding sequences.</title>
        <authorList>
            <person name="Leushkin E.V."/>
            <person name="Sutormin R.A."/>
            <person name="Nabieva E.R."/>
            <person name="Penin A.A."/>
            <person name="Kondrashov A.S."/>
            <person name="Logacheva M.D."/>
        </authorList>
    </citation>
    <scope>NUCLEOTIDE SEQUENCE [LARGE SCALE GENOMIC DNA]</scope>
</reference>
<dbReference type="PANTHER" id="PTHR46159:SF6">
    <property type="entry name" value="OS12G0605300 PROTEIN"/>
    <property type="match status" value="1"/>
</dbReference>
<evidence type="ECO:0000313" key="2">
    <source>
        <dbReference type="EMBL" id="EPS71871.1"/>
    </source>
</evidence>
<dbReference type="EMBL" id="AUSU01001085">
    <property type="protein sequence ID" value="EPS71871.1"/>
    <property type="molecule type" value="Genomic_DNA"/>
</dbReference>
<accession>S8D3A3</accession>
<evidence type="ECO:0000256" key="1">
    <source>
        <dbReference type="SAM" id="MobiDB-lite"/>
    </source>
</evidence>
<name>S8D3A3_9LAMI</name>
<dbReference type="InterPro" id="IPR044522">
    <property type="entry name" value="TSO1-like"/>
</dbReference>
<organism evidence="2 3">
    <name type="scientific">Genlisea aurea</name>
    <dbReference type="NCBI Taxonomy" id="192259"/>
    <lineage>
        <taxon>Eukaryota</taxon>
        <taxon>Viridiplantae</taxon>
        <taxon>Streptophyta</taxon>
        <taxon>Embryophyta</taxon>
        <taxon>Tracheophyta</taxon>
        <taxon>Spermatophyta</taxon>
        <taxon>Magnoliopsida</taxon>
        <taxon>eudicotyledons</taxon>
        <taxon>Gunneridae</taxon>
        <taxon>Pentapetalae</taxon>
        <taxon>asterids</taxon>
        <taxon>lamiids</taxon>
        <taxon>Lamiales</taxon>
        <taxon>Lentibulariaceae</taxon>
        <taxon>Genlisea</taxon>
    </lineage>
</organism>
<feature type="compositionally biased region" description="Polar residues" evidence="1">
    <location>
        <begin position="98"/>
        <end position="109"/>
    </location>
</feature>
<dbReference type="GO" id="GO:0003700">
    <property type="term" value="F:DNA-binding transcription factor activity"/>
    <property type="evidence" value="ECO:0007669"/>
    <property type="project" value="InterPro"/>
</dbReference>
<protein>
    <submittedName>
        <fullName evidence="2">Uncharacterized protein</fullName>
    </submittedName>
</protein>
<sequence length="109" mass="11955">KAANKTALHRQSSLHLSFSSKKKPPRSSARSIRIFGTQTTTSKFDPHLETVKEDEMPVFLRESSSPGSGVKTLSPNGKRVSPPHSTGLRSSRKLILQSIPSFPSLTQNQ</sequence>
<keyword evidence="3" id="KW-1185">Reference proteome</keyword>
<comment type="caution">
    <text evidence="2">The sequence shown here is derived from an EMBL/GenBank/DDBJ whole genome shotgun (WGS) entry which is preliminary data.</text>
</comment>
<dbReference type="OrthoDB" id="1746989at2759"/>
<dbReference type="AlphaFoldDB" id="S8D3A3"/>